<sequence length="185" mass="20520">MELVNDEDIETMVAFYCRTRSNQSVPIQLFAELAGVEPTKDPTPLGKEHRAQEPCMVVQISYVNSQSTIRRINIDLNASPEADVVDDDVYHSSDPSDHEVDSESDPDLDGFPDDIDDEGVNDDGNVNASSVRKQICCITIHNNPGAHISRIEPNAAHAAKFPKYPKILLTHRLAVNFDHEELLIG</sequence>
<evidence type="ECO:0000313" key="3">
    <source>
        <dbReference type="Proteomes" id="UP000239757"/>
    </source>
</evidence>
<dbReference type="Proteomes" id="UP000239757">
    <property type="component" value="Unassembled WGS sequence"/>
</dbReference>
<accession>A0A2P5WB90</accession>
<name>A0A2P5WB90_GOSBA</name>
<evidence type="ECO:0000256" key="1">
    <source>
        <dbReference type="SAM" id="MobiDB-lite"/>
    </source>
</evidence>
<feature type="compositionally biased region" description="Basic and acidic residues" evidence="1">
    <location>
        <begin position="88"/>
        <end position="101"/>
    </location>
</feature>
<protein>
    <submittedName>
        <fullName evidence="2">Uncharacterized protein</fullName>
    </submittedName>
</protein>
<dbReference type="EMBL" id="KZ668301">
    <property type="protein sequence ID" value="PPR88352.1"/>
    <property type="molecule type" value="Genomic_DNA"/>
</dbReference>
<dbReference type="AlphaFoldDB" id="A0A2P5WB90"/>
<feature type="region of interest" description="Disordered" evidence="1">
    <location>
        <begin position="86"/>
        <end position="126"/>
    </location>
</feature>
<proteinExistence type="predicted"/>
<organism evidence="2 3">
    <name type="scientific">Gossypium barbadense</name>
    <name type="common">Sea Island cotton</name>
    <name type="synonym">Hibiscus barbadensis</name>
    <dbReference type="NCBI Taxonomy" id="3634"/>
    <lineage>
        <taxon>Eukaryota</taxon>
        <taxon>Viridiplantae</taxon>
        <taxon>Streptophyta</taxon>
        <taxon>Embryophyta</taxon>
        <taxon>Tracheophyta</taxon>
        <taxon>Spermatophyta</taxon>
        <taxon>Magnoliopsida</taxon>
        <taxon>eudicotyledons</taxon>
        <taxon>Gunneridae</taxon>
        <taxon>Pentapetalae</taxon>
        <taxon>rosids</taxon>
        <taxon>malvids</taxon>
        <taxon>Malvales</taxon>
        <taxon>Malvaceae</taxon>
        <taxon>Malvoideae</taxon>
        <taxon>Gossypium</taxon>
    </lineage>
</organism>
<reference evidence="2 3" key="1">
    <citation type="submission" date="2015-01" db="EMBL/GenBank/DDBJ databases">
        <title>Genome of allotetraploid Gossypium barbadense reveals genomic plasticity and fiber elongation in cotton evolution.</title>
        <authorList>
            <person name="Chen X."/>
            <person name="Liu X."/>
            <person name="Zhao B."/>
            <person name="Zheng H."/>
            <person name="Hu Y."/>
            <person name="Lu G."/>
            <person name="Yang C."/>
            <person name="Chen J."/>
            <person name="Shan C."/>
            <person name="Zhang L."/>
            <person name="Zhou Y."/>
            <person name="Wang L."/>
            <person name="Guo W."/>
            <person name="Bai Y."/>
            <person name="Ruan J."/>
            <person name="Shangguan X."/>
            <person name="Mao Y."/>
            <person name="Jiang J."/>
            <person name="Zhu Y."/>
            <person name="Lei J."/>
            <person name="Kang H."/>
            <person name="Chen S."/>
            <person name="He X."/>
            <person name="Wang R."/>
            <person name="Wang Y."/>
            <person name="Chen J."/>
            <person name="Wang L."/>
            <person name="Yu S."/>
            <person name="Wang B."/>
            <person name="Wei J."/>
            <person name="Song S."/>
            <person name="Lu X."/>
            <person name="Gao Z."/>
            <person name="Gu W."/>
            <person name="Deng X."/>
            <person name="Ma D."/>
            <person name="Wang S."/>
            <person name="Liang W."/>
            <person name="Fang L."/>
            <person name="Cai C."/>
            <person name="Zhu X."/>
            <person name="Zhou B."/>
            <person name="Zhang Y."/>
            <person name="Chen Z."/>
            <person name="Xu S."/>
            <person name="Zhu R."/>
            <person name="Wang S."/>
            <person name="Zhang T."/>
            <person name="Zhao G."/>
        </authorList>
    </citation>
    <scope>NUCLEOTIDE SEQUENCE [LARGE SCALE GENOMIC DNA]</scope>
    <source>
        <strain evidence="3">cv. Xinhai21</strain>
        <tissue evidence="2">Leaf</tissue>
    </source>
</reference>
<evidence type="ECO:0000313" key="2">
    <source>
        <dbReference type="EMBL" id="PPR88352.1"/>
    </source>
</evidence>
<feature type="compositionally biased region" description="Acidic residues" evidence="1">
    <location>
        <begin position="102"/>
        <end position="121"/>
    </location>
</feature>
<gene>
    <name evidence="2" type="ORF">GOBAR_AA32339</name>
</gene>